<protein>
    <submittedName>
        <fullName evidence="1">Uncharacterized protein</fullName>
    </submittedName>
</protein>
<organism evidence="1 2">
    <name type="scientific">Mesorhizobium waimense</name>
    <dbReference type="NCBI Taxonomy" id="1300307"/>
    <lineage>
        <taxon>Bacteria</taxon>
        <taxon>Pseudomonadati</taxon>
        <taxon>Pseudomonadota</taxon>
        <taxon>Alphaproteobacteria</taxon>
        <taxon>Hyphomicrobiales</taxon>
        <taxon>Phyllobacteriaceae</taxon>
        <taxon>Mesorhizobium</taxon>
    </lineage>
</organism>
<keyword evidence="2" id="KW-1185">Reference proteome</keyword>
<sequence length="88" mass="9770">MLQLATVDFRGFPATIRRFGFVDHKAAPILEKMIRRGGKSTINRGPLLVGDLSQWTLLRVPHVVASISKGVEELLRKVLSEPDADFDA</sequence>
<reference evidence="1 2" key="1">
    <citation type="submission" date="2018-09" db="EMBL/GenBank/DDBJ databases">
        <title>Mesorhizobium carmichaelinearum sp. nov. isolated from Carmichaelinea spp. root nodules in New Zealand.</title>
        <authorList>
            <person name="De Meyer S.E."/>
        </authorList>
    </citation>
    <scope>NUCLEOTIDE SEQUENCE [LARGE SCALE GENOMIC DNA]</scope>
    <source>
        <strain evidence="1 2">ICMP19557</strain>
    </source>
</reference>
<comment type="caution">
    <text evidence="1">The sequence shown here is derived from an EMBL/GenBank/DDBJ whole genome shotgun (WGS) entry which is preliminary data.</text>
</comment>
<proteinExistence type="predicted"/>
<gene>
    <name evidence="1" type="ORF">D3227_22420</name>
</gene>
<name>A0A3A5KHR4_9HYPH</name>
<evidence type="ECO:0000313" key="1">
    <source>
        <dbReference type="EMBL" id="RJT35065.1"/>
    </source>
</evidence>
<evidence type="ECO:0000313" key="2">
    <source>
        <dbReference type="Proteomes" id="UP000272706"/>
    </source>
</evidence>
<accession>A0A3A5KHR4</accession>
<dbReference type="EMBL" id="QZWZ01000018">
    <property type="protein sequence ID" value="RJT35065.1"/>
    <property type="molecule type" value="Genomic_DNA"/>
</dbReference>
<dbReference type="Proteomes" id="UP000272706">
    <property type="component" value="Unassembled WGS sequence"/>
</dbReference>
<dbReference type="AlphaFoldDB" id="A0A3A5KHR4"/>